<dbReference type="AlphaFoldDB" id="A0A067K5C5"/>
<proteinExistence type="predicted"/>
<evidence type="ECO:0000313" key="3">
    <source>
        <dbReference type="Proteomes" id="UP000027138"/>
    </source>
</evidence>
<sequence>MLEINYGGIFLNDVAGSGKAARNEKEKRQSGVAKRKSKEVSVSRKTSKKCKLTENNTTSREEPDDIMQTHESVNKRN</sequence>
<keyword evidence="3" id="KW-1185">Reference proteome</keyword>
<feature type="region of interest" description="Disordered" evidence="1">
    <location>
        <begin position="16"/>
        <end position="77"/>
    </location>
</feature>
<dbReference type="Proteomes" id="UP000027138">
    <property type="component" value="Unassembled WGS sequence"/>
</dbReference>
<name>A0A067K5C5_JATCU</name>
<evidence type="ECO:0000313" key="2">
    <source>
        <dbReference type="EMBL" id="KDP27470.1"/>
    </source>
</evidence>
<dbReference type="EMBL" id="KK914832">
    <property type="protein sequence ID" value="KDP27470.1"/>
    <property type="molecule type" value="Genomic_DNA"/>
</dbReference>
<accession>A0A067K5C5</accession>
<reference evidence="2 3" key="1">
    <citation type="journal article" date="2014" name="PLoS ONE">
        <title>Global Analysis of Gene Expression Profiles in Physic Nut (Jatropha curcas L.) Seedlings Exposed to Salt Stress.</title>
        <authorList>
            <person name="Zhang L."/>
            <person name="Zhang C."/>
            <person name="Wu P."/>
            <person name="Chen Y."/>
            <person name="Li M."/>
            <person name="Jiang H."/>
            <person name="Wu G."/>
        </authorList>
    </citation>
    <scope>NUCLEOTIDE SEQUENCE [LARGE SCALE GENOMIC DNA]</scope>
    <source>
        <strain evidence="3">cv. GZQX0401</strain>
        <tissue evidence="2">Young leaves</tissue>
    </source>
</reference>
<gene>
    <name evidence="2" type="ORF">JCGZ_20126</name>
</gene>
<evidence type="ECO:0000256" key="1">
    <source>
        <dbReference type="SAM" id="MobiDB-lite"/>
    </source>
</evidence>
<protein>
    <submittedName>
        <fullName evidence="2">Uncharacterized protein</fullName>
    </submittedName>
</protein>
<organism evidence="2 3">
    <name type="scientific">Jatropha curcas</name>
    <name type="common">Barbados nut</name>
    <dbReference type="NCBI Taxonomy" id="180498"/>
    <lineage>
        <taxon>Eukaryota</taxon>
        <taxon>Viridiplantae</taxon>
        <taxon>Streptophyta</taxon>
        <taxon>Embryophyta</taxon>
        <taxon>Tracheophyta</taxon>
        <taxon>Spermatophyta</taxon>
        <taxon>Magnoliopsida</taxon>
        <taxon>eudicotyledons</taxon>
        <taxon>Gunneridae</taxon>
        <taxon>Pentapetalae</taxon>
        <taxon>rosids</taxon>
        <taxon>fabids</taxon>
        <taxon>Malpighiales</taxon>
        <taxon>Euphorbiaceae</taxon>
        <taxon>Crotonoideae</taxon>
        <taxon>Jatropheae</taxon>
        <taxon>Jatropha</taxon>
    </lineage>
</organism>